<evidence type="ECO:0000313" key="2">
    <source>
        <dbReference type="Proteomes" id="UP000827816"/>
    </source>
</evidence>
<keyword evidence="2" id="KW-1185">Reference proteome</keyword>
<reference evidence="1" key="1">
    <citation type="submission" date="2021-10" db="EMBL/GenBank/DDBJ databases">
        <authorList>
            <person name="Brantly S."/>
            <person name="Loertscher E."/>
            <person name="Chow J."/>
            <person name="Doney J."/>
            <person name="Standing N."/>
            <person name="Ruesch S."/>
            <person name="Holmstead J."/>
            <person name="Fairholm J."/>
            <person name="Parson M."/>
            <person name="Rodriguez W."/>
            <person name="Himes S."/>
            <person name="Tovar K."/>
            <person name="Wilkey A."/>
            <person name="Birch L."/>
            <person name="Hogan T."/>
            <person name="Flake P."/>
            <person name="Walker J."/>
            <person name="Johnson L."/>
            <person name="Kruger J.L."/>
            <person name="Sharma R."/>
            <person name="Breakwell D.P."/>
            <person name="Grose J.H."/>
        </authorList>
    </citation>
    <scope>NUCLEOTIDE SEQUENCE</scope>
</reference>
<dbReference type="EMBL" id="OK499971">
    <property type="protein sequence ID" value="UGO47181.1"/>
    <property type="molecule type" value="Genomic_DNA"/>
</dbReference>
<protein>
    <submittedName>
        <fullName evidence="1">Uncharacterized protein</fullName>
    </submittedName>
</protein>
<gene>
    <name evidence="1" type="ORF">COBRASIX_14</name>
</gene>
<accession>A0AAE9CBI5</accession>
<proteinExistence type="predicted"/>
<evidence type="ECO:0000313" key="1">
    <source>
        <dbReference type="EMBL" id="UGO47181.1"/>
    </source>
</evidence>
<dbReference type="Proteomes" id="UP000827816">
    <property type="component" value="Segment"/>
</dbReference>
<organism evidence="1 2">
    <name type="scientific">Enterobacter phage vB_EclS_CobraSix</name>
    <dbReference type="NCBI Taxonomy" id="2894794"/>
    <lineage>
        <taxon>Viruses</taxon>
        <taxon>Duplodnaviria</taxon>
        <taxon>Heunggongvirae</taxon>
        <taxon>Uroviricota</taxon>
        <taxon>Caudoviricetes</taxon>
        <taxon>Cobrasixvirus</taxon>
        <taxon>Cobrasixvirus cobrasix</taxon>
    </lineage>
</organism>
<name>A0AAE9CBI5_9CAUD</name>
<sequence>MAGRSYPALRRFRWRFAVSNVANWSYTATATIWRKLEVNDEYGDPLGYAEPEQILCDYEGGLSKKLASLGAEIVVKNTVWTEFALAAAGDYLLIGVSTEADPVVAGADEVRQVIRYADTFERLTDDYAILTGV</sequence>